<evidence type="ECO:0000256" key="4">
    <source>
        <dbReference type="ARBA" id="ARBA00022832"/>
    </source>
</evidence>
<name>A0A1B6VM86_9PROT</name>
<keyword evidence="4 8" id="KW-0276">Fatty acid metabolism</keyword>
<dbReference type="InterPro" id="IPR037143">
    <property type="entry name" value="4-PPantetheinyl_Trfase_dom_sf"/>
</dbReference>
<dbReference type="GO" id="GO:0005737">
    <property type="term" value="C:cytoplasm"/>
    <property type="evidence" value="ECO:0007669"/>
    <property type="project" value="UniProtKB-SubCell"/>
</dbReference>
<gene>
    <name evidence="8" type="primary">acpS</name>
    <name evidence="10" type="ORF">A0123_01030</name>
</gene>
<keyword evidence="7 8" id="KW-0275">Fatty acid biosynthesis</keyword>
<dbReference type="Gene3D" id="3.90.470.20">
    <property type="entry name" value="4'-phosphopantetheinyl transferase domain"/>
    <property type="match status" value="1"/>
</dbReference>
<proteinExistence type="inferred from homology"/>
<dbReference type="SUPFAM" id="SSF56214">
    <property type="entry name" value="4'-phosphopantetheinyl transferase"/>
    <property type="match status" value="1"/>
</dbReference>
<dbReference type="AlphaFoldDB" id="A0A1B6VM86"/>
<evidence type="ECO:0000256" key="2">
    <source>
        <dbReference type="ARBA" id="ARBA00022679"/>
    </source>
</evidence>
<comment type="catalytic activity">
    <reaction evidence="8">
        <text>apo-[ACP] + CoA = holo-[ACP] + adenosine 3',5'-bisphosphate + H(+)</text>
        <dbReference type="Rhea" id="RHEA:12068"/>
        <dbReference type="Rhea" id="RHEA-COMP:9685"/>
        <dbReference type="Rhea" id="RHEA-COMP:9690"/>
        <dbReference type="ChEBI" id="CHEBI:15378"/>
        <dbReference type="ChEBI" id="CHEBI:29999"/>
        <dbReference type="ChEBI" id="CHEBI:57287"/>
        <dbReference type="ChEBI" id="CHEBI:58343"/>
        <dbReference type="ChEBI" id="CHEBI:64479"/>
        <dbReference type="EC" id="2.7.8.7"/>
    </reaction>
</comment>
<dbReference type="HAMAP" id="MF_00101">
    <property type="entry name" value="AcpS"/>
    <property type="match status" value="1"/>
</dbReference>
<dbReference type="EMBL" id="LUTU01000005">
    <property type="protein sequence ID" value="OAJ68326.1"/>
    <property type="molecule type" value="Genomic_DNA"/>
</dbReference>
<evidence type="ECO:0000256" key="3">
    <source>
        <dbReference type="ARBA" id="ARBA00022723"/>
    </source>
</evidence>
<dbReference type="EC" id="2.7.8.7" evidence="8"/>
<dbReference type="PATRIC" id="fig|38307.3.peg.1063"/>
<accession>A0A1B6VM86</accession>
<dbReference type="InterPro" id="IPR008278">
    <property type="entry name" value="4-PPantetheinyl_Trfase_dom"/>
</dbReference>
<dbReference type="GO" id="GO:0006633">
    <property type="term" value="P:fatty acid biosynthetic process"/>
    <property type="evidence" value="ECO:0007669"/>
    <property type="project" value="UniProtKB-UniRule"/>
</dbReference>
<keyword evidence="2 8" id="KW-0808">Transferase</keyword>
<evidence type="ECO:0000256" key="5">
    <source>
        <dbReference type="ARBA" id="ARBA00022842"/>
    </source>
</evidence>
<dbReference type="Pfam" id="PF01648">
    <property type="entry name" value="ACPS"/>
    <property type="match status" value="1"/>
</dbReference>
<keyword evidence="5 8" id="KW-0460">Magnesium</keyword>
<keyword evidence="6 8" id="KW-0443">Lipid metabolism</keyword>
<comment type="caution">
    <text evidence="10">The sequence shown here is derived from an EMBL/GenBank/DDBJ whole genome shotgun (WGS) entry which is preliminary data.</text>
</comment>
<dbReference type="InterPro" id="IPR004568">
    <property type="entry name" value="Ppantetheine-prot_Trfase_dom"/>
</dbReference>
<dbReference type="Proteomes" id="UP000077786">
    <property type="component" value="Unassembled WGS sequence"/>
</dbReference>
<evidence type="ECO:0000256" key="7">
    <source>
        <dbReference type="ARBA" id="ARBA00023160"/>
    </source>
</evidence>
<reference evidence="10 11" key="1">
    <citation type="submission" date="2016-03" db="EMBL/GenBank/DDBJ databases">
        <title>Draft genome sequence of Gluconobacter cerinus strain CECT 9110.</title>
        <authorList>
            <person name="Sainz F."/>
            <person name="Mas A."/>
            <person name="Torija M.J."/>
        </authorList>
    </citation>
    <scope>NUCLEOTIDE SEQUENCE [LARGE SCALE GENOMIC DNA]</scope>
    <source>
        <strain evidence="10 11">CECT 9110</strain>
    </source>
</reference>
<dbReference type="NCBIfam" id="TIGR00556">
    <property type="entry name" value="pantethn_trn"/>
    <property type="match status" value="1"/>
</dbReference>
<comment type="cofactor">
    <cofactor evidence="8">
        <name>Mg(2+)</name>
        <dbReference type="ChEBI" id="CHEBI:18420"/>
    </cofactor>
</comment>
<feature type="binding site" evidence="8">
    <location>
        <position position="65"/>
    </location>
    <ligand>
        <name>Mg(2+)</name>
        <dbReference type="ChEBI" id="CHEBI:18420"/>
    </ligand>
</feature>
<keyword evidence="8" id="KW-0963">Cytoplasm</keyword>
<protein>
    <recommendedName>
        <fullName evidence="8">Holo-[acyl-carrier-protein] synthase</fullName>
        <shortName evidence="8">Holo-ACP synthase</shortName>
        <ecNumber evidence="8">2.7.8.7</ecNumber>
    </recommendedName>
    <alternativeName>
        <fullName evidence="8">4'-phosphopantetheinyl transferase AcpS</fullName>
    </alternativeName>
</protein>
<organism evidence="10 11">
    <name type="scientific">Gluconobacter cerinus</name>
    <dbReference type="NCBI Taxonomy" id="38307"/>
    <lineage>
        <taxon>Bacteria</taxon>
        <taxon>Pseudomonadati</taxon>
        <taxon>Pseudomonadota</taxon>
        <taxon>Alphaproteobacteria</taxon>
        <taxon>Acetobacterales</taxon>
        <taxon>Acetobacteraceae</taxon>
        <taxon>Gluconobacter</taxon>
    </lineage>
</organism>
<feature type="domain" description="4'-phosphopantetheinyl transferase" evidence="9">
    <location>
        <begin position="11"/>
        <end position="106"/>
    </location>
</feature>
<dbReference type="GO" id="GO:0008897">
    <property type="term" value="F:holo-[acyl-carrier-protein] synthase activity"/>
    <property type="evidence" value="ECO:0007669"/>
    <property type="project" value="UniProtKB-UniRule"/>
</dbReference>
<evidence type="ECO:0000313" key="10">
    <source>
        <dbReference type="EMBL" id="OAJ68326.1"/>
    </source>
</evidence>
<evidence type="ECO:0000256" key="1">
    <source>
        <dbReference type="ARBA" id="ARBA00022516"/>
    </source>
</evidence>
<dbReference type="GO" id="GO:0000287">
    <property type="term" value="F:magnesium ion binding"/>
    <property type="evidence" value="ECO:0007669"/>
    <property type="project" value="UniProtKB-UniRule"/>
</dbReference>
<evidence type="ECO:0000259" key="9">
    <source>
        <dbReference type="Pfam" id="PF01648"/>
    </source>
</evidence>
<feature type="binding site" evidence="8">
    <location>
        <position position="14"/>
    </location>
    <ligand>
        <name>Mg(2+)</name>
        <dbReference type="ChEBI" id="CHEBI:18420"/>
    </ligand>
</feature>
<comment type="subcellular location">
    <subcellularLocation>
        <location evidence="8">Cytoplasm</location>
    </subcellularLocation>
</comment>
<comment type="similarity">
    <text evidence="8">Belongs to the P-Pant transferase superfamily. AcpS family.</text>
</comment>
<evidence type="ECO:0000256" key="8">
    <source>
        <dbReference type="HAMAP-Rule" id="MF_00101"/>
    </source>
</evidence>
<sequence>MRRDDGVILGMGTDLCMISRIERSIERFGDRFLDRVFTKAERSHAERLSGPARTGSYAKRWAAKEACVKALGTGVADGVQLQDIGVLNDKKGAPRLVLSGGAQLALERLTPSGCRADVLVSLTDDPPFALAQVIIQSVRV</sequence>
<comment type="function">
    <text evidence="8">Transfers the 4'-phosphopantetheine moiety from coenzyme A to a Ser of acyl-carrier-protein.</text>
</comment>
<evidence type="ECO:0000256" key="6">
    <source>
        <dbReference type="ARBA" id="ARBA00023098"/>
    </source>
</evidence>
<dbReference type="NCBIfam" id="TIGR00516">
    <property type="entry name" value="acpS"/>
    <property type="match status" value="1"/>
</dbReference>
<dbReference type="InterPro" id="IPR002582">
    <property type="entry name" value="ACPS"/>
</dbReference>
<evidence type="ECO:0000313" key="11">
    <source>
        <dbReference type="Proteomes" id="UP000077786"/>
    </source>
</evidence>
<keyword evidence="3 8" id="KW-0479">Metal-binding</keyword>
<keyword evidence="1 8" id="KW-0444">Lipid biosynthesis</keyword>